<feature type="region of interest" description="Disordered" evidence="1">
    <location>
        <begin position="183"/>
        <end position="317"/>
    </location>
</feature>
<dbReference type="EMBL" id="SRLO01001555">
    <property type="protein sequence ID" value="TNN36910.1"/>
    <property type="molecule type" value="Genomic_DNA"/>
</dbReference>
<dbReference type="OrthoDB" id="10059413at2759"/>
<comment type="caution">
    <text evidence="2">The sequence shown here is derived from an EMBL/GenBank/DDBJ whole genome shotgun (WGS) entry which is preliminary data.</text>
</comment>
<dbReference type="Proteomes" id="UP000314294">
    <property type="component" value="Unassembled WGS sequence"/>
</dbReference>
<accession>A0A4Z2F7N8</accession>
<name>A0A4Z2F7N8_9TELE</name>
<reference evidence="2 3" key="1">
    <citation type="submission" date="2019-03" db="EMBL/GenBank/DDBJ databases">
        <title>First draft genome of Liparis tanakae, snailfish: a comprehensive survey of snailfish specific genes.</title>
        <authorList>
            <person name="Kim W."/>
            <person name="Song I."/>
            <person name="Jeong J.-H."/>
            <person name="Kim D."/>
            <person name="Kim S."/>
            <person name="Ryu S."/>
            <person name="Song J.Y."/>
            <person name="Lee S.K."/>
        </authorList>
    </citation>
    <scope>NUCLEOTIDE SEQUENCE [LARGE SCALE GENOMIC DNA]</scope>
    <source>
        <tissue evidence="2">Muscle</tissue>
    </source>
</reference>
<dbReference type="AlphaFoldDB" id="A0A4Z2F7N8"/>
<gene>
    <name evidence="2" type="ORF">EYF80_052923</name>
</gene>
<protein>
    <submittedName>
        <fullName evidence="2">Dynein heavy chain-like protein</fullName>
    </submittedName>
</protein>
<feature type="compositionally biased region" description="Acidic residues" evidence="1">
    <location>
        <begin position="207"/>
        <end position="292"/>
    </location>
</feature>
<organism evidence="2 3">
    <name type="scientific">Liparis tanakae</name>
    <name type="common">Tanaka's snailfish</name>
    <dbReference type="NCBI Taxonomy" id="230148"/>
    <lineage>
        <taxon>Eukaryota</taxon>
        <taxon>Metazoa</taxon>
        <taxon>Chordata</taxon>
        <taxon>Craniata</taxon>
        <taxon>Vertebrata</taxon>
        <taxon>Euteleostomi</taxon>
        <taxon>Actinopterygii</taxon>
        <taxon>Neopterygii</taxon>
        <taxon>Teleostei</taxon>
        <taxon>Neoteleostei</taxon>
        <taxon>Acanthomorphata</taxon>
        <taxon>Eupercaria</taxon>
        <taxon>Perciformes</taxon>
        <taxon>Cottioidei</taxon>
        <taxon>Cottales</taxon>
        <taxon>Liparidae</taxon>
        <taxon>Liparis</taxon>
    </lineage>
</organism>
<keyword evidence="3" id="KW-1185">Reference proteome</keyword>
<evidence type="ECO:0000256" key="1">
    <source>
        <dbReference type="SAM" id="MobiDB-lite"/>
    </source>
</evidence>
<evidence type="ECO:0000313" key="3">
    <source>
        <dbReference type="Proteomes" id="UP000314294"/>
    </source>
</evidence>
<proteinExistence type="predicted"/>
<evidence type="ECO:0000313" key="2">
    <source>
        <dbReference type="EMBL" id="TNN36910.1"/>
    </source>
</evidence>
<sequence length="339" mass="38673">MNALVALFLSFVYPFLYPMWRLRYLHNRGRNLLLAAAQMCAIRVQCTEFCRFCQCHALSTQTPTKVLMASSANATGGPTSLPADLEKLRAMLLSDLKSKIQEALAPLADSNNKLRETMEDHGRRVTGIGEDLSGYSDRIVDLEEMCTSLKNTNSILVDTVDDLENRSRKCNLRVTNLAEKIEGTDPICGDTSRPLKVKHVPETTTREEEEPETTTREEEEPETTTREEEEPETTTREEEEPETTTREEEEPETTTREEEEPETTTREEEEPEMTTREEEEPETTTREEEEPETTTREEEGSLAAHLLPVTSSRGSSSTHHRMAFHIRVFDLCIWRFPVG</sequence>